<gene>
    <name evidence="2" type="ORF">ASPTUDRAFT_648405</name>
</gene>
<dbReference type="Proteomes" id="UP000184304">
    <property type="component" value="Unassembled WGS sequence"/>
</dbReference>
<dbReference type="EMBL" id="KV878203">
    <property type="protein sequence ID" value="OJI84245.1"/>
    <property type="molecule type" value="Genomic_DNA"/>
</dbReference>
<proteinExistence type="predicted"/>
<evidence type="ECO:0000256" key="1">
    <source>
        <dbReference type="SAM" id="Phobius"/>
    </source>
</evidence>
<feature type="transmembrane region" description="Helical" evidence="1">
    <location>
        <begin position="12"/>
        <end position="35"/>
    </location>
</feature>
<sequence length="154" mass="17324">MEILGRSSLSLSVSLSSFAFSGLSSVLCRFLFILFCSYSNDLINSVYLFILNYYLFFSNLFFFTCIISFFLLLDCVFSIHFAIVPHPTIRLLLACAAAAPRLLACLVPVALPIVPPLSLSCFFGEFFFLLLLFCSSRLFLLPFLFLRFIGRSSG</sequence>
<keyword evidence="1" id="KW-0812">Transmembrane</keyword>
<name>A0A1L9N539_ASPTC</name>
<keyword evidence="1" id="KW-0472">Membrane</keyword>
<feature type="transmembrane region" description="Helical" evidence="1">
    <location>
        <begin position="55"/>
        <end position="79"/>
    </location>
</feature>
<organism evidence="2 3">
    <name type="scientific">Aspergillus tubingensis (strain CBS 134.48)</name>
    <dbReference type="NCBI Taxonomy" id="767770"/>
    <lineage>
        <taxon>Eukaryota</taxon>
        <taxon>Fungi</taxon>
        <taxon>Dikarya</taxon>
        <taxon>Ascomycota</taxon>
        <taxon>Pezizomycotina</taxon>
        <taxon>Eurotiomycetes</taxon>
        <taxon>Eurotiomycetidae</taxon>
        <taxon>Eurotiales</taxon>
        <taxon>Aspergillaceae</taxon>
        <taxon>Aspergillus</taxon>
        <taxon>Aspergillus subgen. Circumdati</taxon>
    </lineage>
</organism>
<evidence type="ECO:0000313" key="3">
    <source>
        <dbReference type="Proteomes" id="UP000184304"/>
    </source>
</evidence>
<accession>A0A1L9N539</accession>
<feature type="transmembrane region" description="Helical" evidence="1">
    <location>
        <begin position="91"/>
        <end position="114"/>
    </location>
</feature>
<dbReference type="AlphaFoldDB" id="A0A1L9N539"/>
<dbReference type="VEuPathDB" id="FungiDB:ASPTUDRAFT_648405"/>
<keyword evidence="1" id="KW-1133">Transmembrane helix</keyword>
<protein>
    <submittedName>
        <fullName evidence="2">Uncharacterized protein</fullName>
    </submittedName>
</protein>
<feature type="transmembrane region" description="Helical" evidence="1">
    <location>
        <begin position="126"/>
        <end position="149"/>
    </location>
</feature>
<keyword evidence="3" id="KW-1185">Reference proteome</keyword>
<reference evidence="3" key="1">
    <citation type="journal article" date="2017" name="Genome Biol.">
        <title>Comparative genomics reveals high biological diversity and specific adaptations in the industrially and medically important fungal genus Aspergillus.</title>
        <authorList>
            <person name="de Vries R.P."/>
            <person name="Riley R."/>
            <person name="Wiebenga A."/>
            <person name="Aguilar-Osorio G."/>
            <person name="Amillis S."/>
            <person name="Uchima C.A."/>
            <person name="Anderluh G."/>
            <person name="Asadollahi M."/>
            <person name="Askin M."/>
            <person name="Barry K."/>
            <person name="Battaglia E."/>
            <person name="Bayram O."/>
            <person name="Benocci T."/>
            <person name="Braus-Stromeyer S.A."/>
            <person name="Caldana C."/>
            <person name="Canovas D."/>
            <person name="Cerqueira G.C."/>
            <person name="Chen F."/>
            <person name="Chen W."/>
            <person name="Choi C."/>
            <person name="Clum A."/>
            <person name="Dos Santos R.A."/>
            <person name="Damasio A.R."/>
            <person name="Diallinas G."/>
            <person name="Emri T."/>
            <person name="Fekete E."/>
            <person name="Flipphi M."/>
            <person name="Freyberg S."/>
            <person name="Gallo A."/>
            <person name="Gournas C."/>
            <person name="Habgood R."/>
            <person name="Hainaut M."/>
            <person name="Harispe M.L."/>
            <person name="Henrissat B."/>
            <person name="Hilden K.S."/>
            <person name="Hope R."/>
            <person name="Hossain A."/>
            <person name="Karabika E."/>
            <person name="Karaffa L."/>
            <person name="Karanyi Z."/>
            <person name="Krasevec N."/>
            <person name="Kuo A."/>
            <person name="Kusch H."/>
            <person name="LaButti K."/>
            <person name="Lagendijk E.L."/>
            <person name="Lapidus A."/>
            <person name="Levasseur A."/>
            <person name="Lindquist E."/>
            <person name="Lipzen A."/>
            <person name="Logrieco A.F."/>
            <person name="MacCabe A."/>
            <person name="Maekelae M.R."/>
            <person name="Malavazi I."/>
            <person name="Melin P."/>
            <person name="Meyer V."/>
            <person name="Mielnichuk N."/>
            <person name="Miskei M."/>
            <person name="Molnar A.P."/>
            <person name="Mule G."/>
            <person name="Ngan C.Y."/>
            <person name="Orejas M."/>
            <person name="Orosz E."/>
            <person name="Ouedraogo J.P."/>
            <person name="Overkamp K.M."/>
            <person name="Park H.-S."/>
            <person name="Perrone G."/>
            <person name="Piumi F."/>
            <person name="Punt P.J."/>
            <person name="Ram A.F."/>
            <person name="Ramon A."/>
            <person name="Rauscher S."/>
            <person name="Record E."/>
            <person name="Riano-Pachon D.M."/>
            <person name="Robert V."/>
            <person name="Roehrig J."/>
            <person name="Ruller R."/>
            <person name="Salamov A."/>
            <person name="Salih N.S."/>
            <person name="Samson R.A."/>
            <person name="Sandor E."/>
            <person name="Sanguinetti M."/>
            <person name="Schuetze T."/>
            <person name="Sepcic K."/>
            <person name="Shelest E."/>
            <person name="Sherlock G."/>
            <person name="Sophianopoulou V."/>
            <person name="Squina F.M."/>
            <person name="Sun H."/>
            <person name="Susca A."/>
            <person name="Todd R.B."/>
            <person name="Tsang A."/>
            <person name="Unkles S.E."/>
            <person name="van de Wiele N."/>
            <person name="van Rossen-Uffink D."/>
            <person name="Oliveira J.V."/>
            <person name="Vesth T.C."/>
            <person name="Visser J."/>
            <person name="Yu J.-H."/>
            <person name="Zhou M."/>
            <person name="Andersen M.R."/>
            <person name="Archer D.B."/>
            <person name="Baker S.E."/>
            <person name="Benoit I."/>
            <person name="Brakhage A.A."/>
            <person name="Braus G.H."/>
            <person name="Fischer R."/>
            <person name="Frisvad J.C."/>
            <person name="Goldman G.H."/>
            <person name="Houbraken J."/>
            <person name="Oakley B."/>
            <person name="Pocsi I."/>
            <person name="Scazzocchio C."/>
            <person name="Seiboth B."/>
            <person name="vanKuyk P.A."/>
            <person name="Wortman J."/>
            <person name="Dyer P.S."/>
            <person name="Grigoriev I.V."/>
        </authorList>
    </citation>
    <scope>NUCLEOTIDE SEQUENCE [LARGE SCALE GENOMIC DNA]</scope>
    <source>
        <strain evidence="3">CBS 134.48</strain>
    </source>
</reference>
<evidence type="ECO:0000313" key="2">
    <source>
        <dbReference type="EMBL" id="OJI84245.1"/>
    </source>
</evidence>